<comment type="function">
    <text evidence="4">Responsible for synthesis of pseudouridine from uracil-13 in transfer RNAs.</text>
</comment>
<dbReference type="PANTHER" id="PTHR47811">
    <property type="entry name" value="TRNA PSEUDOURIDINE SYNTHASE D"/>
    <property type="match status" value="1"/>
</dbReference>
<dbReference type="EMBL" id="DOTR01000012">
    <property type="protein sequence ID" value="HCA01029.1"/>
    <property type="molecule type" value="Genomic_DNA"/>
</dbReference>
<sequence length="346" mass="38673">MLNLPAWQRCLDAEFGAPSPGCYRVQPEDFVVDEQLDFTPENHGEHLWLRLEKRHQTTLDVVKSVSRLCGVTLRDVGYSGMKDRVAVTRQWLSVHLPGREAPSDLSESLAAVGITVLAQARHPRKLKRGVHRTNHFTLRLSGEAVQRPNFFDRWEALCRHGVPNYFGPQRFGPEGRNLQRAEALLAKGWRKRDDRQGMMLSTARSFLFNELLSERLTDGTWCQPLAGDMLMLDGTHSVFTVDAVDDDLIGRAAALDIHPTGALWGVGELAEYQVADYEKRLLACHPMLCEGLVKSAVKRSHRALRARLISPSIEILPNAVVLSFALPRGSFATAVVSELIAHPDFA</sequence>
<dbReference type="InterPro" id="IPR011760">
    <property type="entry name" value="PsdUridine_synth_TruD_insert"/>
</dbReference>
<dbReference type="Gene3D" id="3.30.2340.10">
    <property type="entry name" value="TruD, insertion domain"/>
    <property type="match status" value="1"/>
</dbReference>
<dbReference type="InterPro" id="IPR043165">
    <property type="entry name" value="TruD_insert_sf"/>
</dbReference>
<dbReference type="Gene3D" id="3.30.2350.20">
    <property type="entry name" value="TruD, catalytic domain"/>
    <property type="match status" value="1"/>
</dbReference>
<proteinExistence type="inferred from homology"/>
<dbReference type="InterPro" id="IPR020103">
    <property type="entry name" value="PsdUridine_synth_cat_dom_sf"/>
</dbReference>
<gene>
    <name evidence="4" type="primary">truD</name>
    <name evidence="6" type="ORF">DEO68_02330</name>
</gene>
<dbReference type="PROSITE" id="PS50984">
    <property type="entry name" value="TRUD"/>
    <property type="match status" value="1"/>
</dbReference>
<dbReference type="GO" id="GO:0003723">
    <property type="term" value="F:RNA binding"/>
    <property type="evidence" value="ECO:0007669"/>
    <property type="project" value="InterPro"/>
</dbReference>
<evidence type="ECO:0000256" key="3">
    <source>
        <dbReference type="ARBA" id="ARBA00023235"/>
    </source>
</evidence>
<comment type="catalytic activity">
    <reaction evidence="4">
        <text>uridine(13) in tRNA = pseudouridine(13) in tRNA</text>
        <dbReference type="Rhea" id="RHEA:42540"/>
        <dbReference type="Rhea" id="RHEA-COMP:10105"/>
        <dbReference type="Rhea" id="RHEA-COMP:10106"/>
        <dbReference type="ChEBI" id="CHEBI:65314"/>
        <dbReference type="ChEBI" id="CHEBI:65315"/>
        <dbReference type="EC" id="5.4.99.27"/>
    </reaction>
</comment>
<evidence type="ECO:0000313" key="6">
    <source>
        <dbReference type="EMBL" id="HCA01029.1"/>
    </source>
</evidence>
<comment type="caution">
    <text evidence="6">The sequence shown here is derived from an EMBL/GenBank/DDBJ whole genome shotgun (WGS) entry which is preliminary data.</text>
</comment>
<dbReference type="GO" id="GO:0005829">
    <property type="term" value="C:cytosol"/>
    <property type="evidence" value="ECO:0007669"/>
    <property type="project" value="TreeGrafter"/>
</dbReference>
<dbReference type="HAMAP" id="MF_01082">
    <property type="entry name" value="TruD"/>
    <property type="match status" value="1"/>
</dbReference>
<dbReference type="AlphaFoldDB" id="A0A3D0KCV7"/>
<dbReference type="InterPro" id="IPR050170">
    <property type="entry name" value="TruD_pseudoU_synthase"/>
</dbReference>
<dbReference type="InterPro" id="IPR042214">
    <property type="entry name" value="TruD_catalytic"/>
</dbReference>
<dbReference type="GO" id="GO:0031119">
    <property type="term" value="P:tRNA pseudouridine synthesis"/>
    <property type="evidence" value="ECO:0007669"/>
    <property type="project" value="UniProtKB-UniRule"/>
</dbReference>
<protein>
    <recommendedName>
        <fullName evidence="4">tRNA pseudouridine synthase D</fullName>
        <ecNumber evidence="4">5.4.99.27</ecNumber>
    </recommendedName>
    <alternativeName>
        <fullName evidence="4">tRNA pseudouridine(13) synthase</fullName>
    </alternativeName>
    <alternativeName>
        <fullName evidence="4">tRNA pseudouridylate synthase D</fullName>
    </alternativeName>
    <alternativeName>
        <fullName evidence="4">tRNA-uridine isomerase D</fullName>
    </alternativeName>
</protein>
<evidence type="ECO:0000259" key="5">
    <source>
        <dbReference type="PROSITE" id="PS50984"/>
    </source>
</evidence>
<reference evidence="6" key="1">
    <citation type="journal article" date="2018" name="Nat. Biotechnol.">
        <title>A standardized bacterial taxonomy based on genome phylogeny substantially revises the tree of life.</title>
        <authorList>
            <person name="Parks D.H."/>
            <person name="Chuvochina M."/>
            <person name="Waite D.W."/>
            <person name="Rinke C."/>
            <person name="Skarshewski A."/>
            <person name="Chaumeil P.A."/>
            <person name="Hugenholtz P."/>
        </authorList>
    </citation>
    <scope>NUCLEOTIDE SEQUENCE [LARGE SCALE GENOMIC DNA]</scope>
    <source>
        <strain evidence="6">UBA11284</strain>
    </source>
</reference>
<dbReference type="PANTHER" id="PTHR47811:SF1">
    <property type="entry name" value="TRNA PSEUDOURIDINE SYNTHASE D"/>
    <property type="match status" value="1"/>
</dbReference>
<accession>A0A3D0KCV7</accession>
<dbReference type="InterPro" id="IPR001656">
    <property type="entry name" value="PsdUridine_synth_TruD"/>
</dbReference>
<evidence type="ECO:0000256" key="1">
    <source>
        <dbReference type="ARBA" id="ARBA00007953"/>
    </source>
</evidence>
<evidence type="ECO:0000256" key="2">
    <source>
        <dbReference type="ARBA" id="ARBA00022694"/>
    </source>
</evidence>
<name>A0A3D0KCV7_9GAMM</name>
<keyword evidence="2 4" id="KW-0819">tRNA processing</keyword>
<evidence type="ECO:0000256" key="4">
    <source>
        <dbReference type="HAMAP-Rule" id="MF_01082"/>
    </source>
</evidence>
<dbReference type="EC" id="5.4.99.27" evidence="4"/>
<feature type="active site" description="Nucleophile" evidence="4">
    <location>
        <position position="83"/>
    </location>
</feature>
<feature type="domain" description="TRUD" evidence="5">
    <location>
        <begin position="161"/>
        <end position="311"/>
    </location>
</feature>
<dbReference type="InterPro" id="IPR020119">
    <property type="entry name" value="PsdUridine_synth_TruD_CS"/>
</dbReference>
<keyword evidence="3 4" id="KW-0413">Isomerase</keyword>
<comment type="similarity">
    <text evidence="1 4">Belongs to the pseudouridine synthase TruD family.</text>
</comment>
<organism evidence="6">
    <name type="scientific">Halomonas campaniensis</name>
    <dbReference type="NCBI Taxonomy" id="213554"/>
    <lineage>
        <taxon>Bacteria</taxon>
        <taxon>Pseudomonadati</taxon>
        <taxon>Pseudomonadota</taxon>
        <taxon>Gammaproteobacteria</taxon>
        <taxon>Oceanospirillales</taxon>
        <taxon>Halomonadaceae</taxon>
        <taxon>Halomonas</taxon>
    </lineage>
</organism>
<dbReference type="PROSITE" id="PS01268">
    <property type="entry name" value="UPF0024"/>
    <property type="match status" value="1"/>
</dbReference>
<dbReference type="SUPFAM" id="SSF55120">
    <property type="entry name" value="Pseudouridine synthase"/>
    <property type="match status" value="1"/>
</dbReference>
<dbReference type="GO" id="GO:0160150">
    <property type="term" value="F:tRNA pseudouridine(13) synthase activity"/>
    <property type="evidence" value="ECO:0007669"/>
    <property type="project" value="UniProtKB-EC"/>
</dbReference>
<dbReference type="Pfam" id="PF01142">
    <property type="entry name" value="TruD"/>
    <property type="match status" value="2"/>
</dbReference>